<proteinExistence type="predicted"/>
<evidence type="ECO:0000313" key="2">
    <source>
        <dbReference type="Proteomes" id="UP001060085"/>
    </source>
</evidence>
<organism evidence="1 2">
    <name type="scientific">Catharanthus roseus</name>
    <name type="common">Madagascar periwinkle</name>
    <name type="synonym">Vinca rosea</name>
    <dbReference type="NCBI Taxonomy" id="4058"/>
    <lineage>
        <taxon>Eukaryota</taxon>
        <taxon>Viridiplantae</taxon>
        <taxon>Streptophyta</taxon>
        <taxon>Embryophyta</taxon>
        <taxon>Tracheophyta</taxon>
        <taxon>Spermatophyta</taxon>
        <taxon>Magnoliopsida</taxon>
        <taxon>eudicotyledons</taxon>
        <taxon>Gunneridae</taxon>
        <taxon>Pentapetalae</taxon>
        <taxon>asterids</taxon>
        <taxon>lamiids</taxon>
        <taxon>Gentianales</taxon>
        <taxon>Apocynaceae</taxon>
        <taxon>Rauvolfioideae</taxon>
        <taxon>Vinceae</taxon>
        <taxon>Catharanthinae</taxon>
        <taxon>Catharanthus</taxon>
    </lineage>
</organism>
<gene>
    <name evidence="1" type="ORF">M9H77_04900</name>
</gene>
<dbReference type="EMBL" id="CM044701">
    <property type="protein sequence ID" value="KAI5683672.1"/>
    <property type="molecule type" value="Genomic_DNA"/>
</dbReference>
<reference evidence="2" key="1">
    <citation type="journal article" date="2023" name="Nat. Plants">
        <title>Single-cell RNA sequencing provides a high-resolution roadmap for understanding the multicellular compartmentation of specialized metabolism.</title>
        <authorList>
            <person name="Sun S."/>
            <person name="Shen X."/>
            <person name="Li Y."/>
            <person name="Li Y."/>
            <person name="Wang S."/>
            <person name="Li R."/>
            <person name="Zhang H."/>
            <person name="Shen G."/>
            <person name="Guo B."/>
            <person name="Wei J."/>
            <person name="Xu J."/>
            <person name="St-Pierre B."/>
            <person name="Chen S."/>
            <person name="Sun C."/>
        </authorList>
    </citation>
    <scope>NUCLEOTIDE SEQUENCE [LARGE SCALE GENOMIC DNA]</scope>
</reference>
<comment type="caution">
    <text evidence="1">The sequence shown here is derived from an EMBL/GenBank/DDBJ whole genome shotgun (WGS) entry which is preliminary data.</text>
</comment>
<keyword evidence="2" id="KW-1185">Reference proteome</keyword>
<accession>A0ACC0CFP6</accession>
<evidence type="ECO:0000313" key="1">
    <source>
        <dbReference type="EMBL" id="KAI5683672.1"/>
    </source>
</evidence>
<sequence>MSNRRSSSSTTSSDNQFSDDEINNLIYNLQSLLPNSGAAAAPASRTRRPPVETWKVLEEICNYIKRLHRDVDDLTRRLSQLLSSVDINSLDPEILRSLLQQ</sequence>
<name>A0ACC0CFP6_CATRO</name>
<protein>
    <submittedName>
        <fullName evidence="1">Uncharacterized protein</fullName>
    </submittedName>
</protein>
<dbReference type="Proteomes" id="UP001060085">
    <property type="component" value="Linkage Group LG01"/>
</dbReference>